<organism evidence="2">
    <name type="scientific">marine sediment metagenome</name>
    <dbReference type="NCBI Taxonomy" id="412755"/>
    <lineage>
        <taxon>unclassified sequences</taxon>
        <taxon>metagenomes</taxon>
        <taxon>ecological metagenomes</taxon>
    </lineage>
</organism>
<gene>
    <name evidence="2" type="ORF">S01H4_01685</name>
</gene>
<feature type="transmembrane region" description="Helical" evidence="1">
    <location>
        <begin position="6"/>
        <end position="26"/>
    </location>
</feature>
<keyword evidence="1" id="KW-0472">Membrane</keyword>
<comment type="caution">
    <text evidence="2">The sequence shown here is derived from an EMBL/GenBank/DDBJ whole genome shotgun (WGS) entry which is preliminary data.</text>
</comment>
<sequence>MAGENDFLIVMTLLIMALVIFIAWMAGTSKGNLGRMEIVAAVHTAKTDVGWTYERYRIEYLRMTWASMKVDAKREYIRAWGQPRWTLPSRGPVHDYLETAPTG</sequence>
<protein>
    <submittedName>
        <fullName evidence="2">Uncharacterized protein</fullName>
    </submittedName>
</protein>
<keyword evidence="1" id="KW-0812">Transmembrane</keyword>
<name>X0ZLI1_9ZZZZ</name>
<accession>X0ZLI1</accession>
<dbReference type="EMBL" id="BART01000321">
    <property type="protein sequence ID" value="GAG70510.1"/>
    <property type="molecule type" value="Genomic_DNA"/>
</dbReference>
<evidence type="ECO:0000256" key="1">
    <source>
        <dbReference type="SAM" id="Phobius"/>
    </source>
</evidence>
<reference evidence="2" key="1">
    <citation type="journal article" date="2014" name="Front. Microbiol.">
        <title>High frequency of phylogenetically diverse reductive dehalogenase-homologous genes in deep subseafloor sedimentary metagenomes.</title>
        <authorList>
            <person name="Kawai M."/>
            <person name="Futagami T."/>
            <person name="Toyoda A."/>
            <person name="Takaki Y."/>
            <person name="Nishi S."/>
            <person name="Hori S."/>
            <person name="Arai W."/>
            <person name="Tsubouchi T."/>
            <person name="Morono Y."/>
            <person name="Uchiyama I."/>
            <person name="Ito T."/>
            <person name="Fujiyama A."/>
            <person name="Inagaki F."/>
            <person name="Takami H."/>
        </authorList>
    </citation>
    <scope>NUCLEOTIDE SEQUENCE</scope>
    <source>
        <strain evidence="2">Expedition CK06-06</strain>
    </source>
</reference>
<keyword evidence="1" id="KW-1133">Transmembrane helix</keyword>
<evidence type="ECO:0000313" key="2">
    <source>
        <dbReference type="EMBL" id="GAG70510.1"/>
    </source>
</evidence>
<proteinExistence type="predicted"/>
<dbReference type="AlphaFoldDB" id="X0ZLI1"/>